<name>B1KHQ1_SHEWM</name>
<dbReference type="PROSITE" id="PS51762">
    <property type="entry name" value="GH16_2"/>
    <property type="match status" value="1"/>
</dbReference>
<dbReference type="CAZy" id="GH16">
    <property type="family name" value="Glycoside Hydrolase Family 16"/>
</dbReference>
<accession>B1KHQ1</accession>
<dbReference type="InterPro" id="IPR000757">
    <property type="entry name" value="Beta-glucanase-like"/>
</dbReference>
<organism evidence="4 5">
    <name type="scientific">Shewanella woodyi (strain ATCC 51908 / MS32)</name>
    <dbReference type="NCBI Taxonomy" id="392500"/>
    <lineage>
        <taxon>Bacteria</taxon>
        <taxon>Pseudomonadati</taxon>
        <taxon>Pseudomonadota</taxon>
        <taxon>Gammaproteobacteria</taxon>
        <taxon>Alteromonadales</taxon>
        <taxon>Shewanellaceae</taxon>
        <taxon>Shewanella</taxon>
    </lineage>
</organism>
<dbReference type="SUPFAM" id="SSF49899">
    <property type="entry name" value="Concanavalin A-like lectins/glucanases"/>
    <property type="match status" value="1"/>
</dbReference>
<sequence precursor="true">MSSQLLPQFKAPILAQPFSAIVKASVAVCMLSSSVTYASEQIMFDDFNYINLAQAEENGWMARTETGHPGIKGATWWSEGVSFHPDPLNYSNQVMRISSKTDGTPANTRQTQVCHKRKYHEGTYAARVYFNDKPQYGPDGDGIVETFYAISPLASPLDPAYSEMDFEYLANGGWGEGDHALFATSWETFQLKPWTPVNAYDATRNSLQGWNTLVLQVSDNKLRYFINGELFAEHGSEVYPEVAMSINFNLWFIPEQTVQHPEMRQYFQDIDWVYFSKDTVLNTQQVTKKVAVLRENKVAQRDTVPDWSPKHEDYCSL</sequence>
<evidence type="ECO:0000313" key="5">
    <source>
        <dbReference type="Proteomes" id="UP000002168"/>
    </source>
</evidence>
<feature type="chain" id="PRO_5002764492" evidence="2">
    <location>
        <begin position="39"/>
        <end position="317"/>
    </location>
</feature>
<keyword evidence="5" id="KW-1185">Reference proteome</keyword>
<dbReference type="HOGENOM" id="CLU_058767_0_0_6"/>
<dbReference type="EMBL" id="CP000961">
    <property type="protein sequence ID" value="ACA86936.1"/>
    <property type="molecule type" value="Genomic_DNA"/>
</dbReference>
<comment type="similarity">
    <text evidence="1">Belongs to the glycosyl hydrolase 16 family.</text>
</comment>
<dbReference type="AlphaFoldDB" id="B1KHQ1"/>
<dbReference type="eggNOG" id="COG2273">
    <property type="taxonomic scope" value="Bacteria"/>
</dbReference>
<feature type="domain" description="GH16" evidence="3">
    <location>
        <begin position="35"/>
        <end position="281"/>
    </location>
</feature>
<keyword evidence="4" id="KW-0378">Hydrolase</keyword>
<dbReference type="STRING" id="392500.Swoo_2660"/>
<evidence type="ECO:0000256" key="2">
    <source>
        <dbReference type="SAM" id="SignalP"/>
    </source>
</evidence>
<evidence type="ECO:0000313" key="4">
    <source>
        <dbReference type="EMBL" id="ACA86936.1"/>
    </source>
</evidence>
<protein>
    <submittedName>
        <fullName evidence="4">Hydrolase (Secreted protein)</fullName>
    </submittedName>
</protein>
<dbReference type="Gene3D" id="2.60.120.200">
    <property type="match status" value="1"/>
</dbReference>
<dbReference type="KEGG" id="swd:Swoo_2660"/>
<gene>
    <name evidence="4" type="ordered locus">Swoo_2660</name>
</gene>
<reference evidence="4 5" key="1">
    <citation type="submission" date="2008-02" db="EMBL/GenBank/DDBJ databases">
        <title>Complete sequence of Shewanella woodyi ATCC 51908.</title>
        <authorList>
            <consortium name="US DOE Joint Genome Institute"/>
            <person name="Copeland A."/>
            <person name="Lucas S."/>
            <person name="Lapidus A."/>
            <person name="Glavina del Rio T."/>
            <person name="Dalin E."/>
            <person name="Tice H."/>
            <person name="Bruce D."/>
            <person name="Goodwin L."/>
            <person name="Pitluck S."/>
            <person name="Sims D."/>
            <person name="Brettin T."/>
            <person name="Detter J.C."/>
            <person name="Han C."/>
            <person name="Kuske C.R."/>
            <person name="Schmutz J."/>
            <person name="Larimer F."/>
            <person name="Land M."/>
            <person name="Hauser L."/>
            <person name="Kyrpides N."/>
            <person name="Lykidis A."/>
            <person name="Zhao J.-S."/>
            <person name="Richardson P."/>
        </authorList>
    </citation>
    <scope>NUCLEOTIDE SEQUENCE [LARGE SCALE GENOMIC DNA]</scope>
    <source>
        <strain evidence="5">ATCC 51908 / MS32</strain>
    </source>
</reference>
<dbReference type="InterPro" id="IPR013320">
    <property type="entry name" value="ConA-like_dom_sf"/>
</dbReference>
<evidence type="ECO:0000256" key="1">
    <source>
        <dbReference type="ARBA" id="ARBA00006865"/>
    </source>
</evidence>
<proteinExistence type="inferred from homology"/>
<dbReference type="GO" id="GO:0005975">
    <property type="term" value="P:carbohydrate metabolic process"/>
    <property type="evidence" value="ECO:0007669"/>
    <property type="project" value="InterPro"/>
</dbReference>
<dbReference type="RefSeq" id="WP_012325276.1">
    <property type="nucleotide sequence ID" value="NC_010506.1"/>
</dbReference>
<dbReference type="Proteomes" id="UP000002168">
    <property type="component" value="Chromosome"/>
</dbReference>
<evidence type="ECO:0000259" key="3">
    <source>
        <dbReference type="PROSITE" id="PS51762"/>
    </source>
</evidence>
<keyword evidence="2" id="KW-0732">Signal</keyword>
<dbReference type="GO" id="GO:0004553">
    <property type="term" value="F:hydrolase activity, hydrolyzing O-glycosyl compounds"/>
    <property type="evidence" value="ECO:0007669"/>
    <property type="project" value="InterPro"/>
</dbReference>
<dbReference type="CDD" id="cd00413">
    <property type="entry name" value="Glyco_hydrolase_16"/>
    <property type="match status" value="1"/>
</dbReference>
<feature type="signal peptide" evidence="2">
    <location>
        <begin position="1"/>
        <end position="38"/>
    </location>
</feature>